<dbReference type="Pfam" id="PF08148">
    <property type="entry name" value="DSHCT"/>
    <property type="match status" value="1"/>
</dbReference>
<feature type="compositionally biased region" description="Low complexity" evidence="8">
    <location>
        <begin position="638"/>
        <end position="652"/>
    </location>
</feature>
<dbReference type="STRING" id="77586.A0A0D9VCG0"/>
<dbReference type="GO" id="GO:0070478">
    <property type="term" value="P:nuclear-transcribed mRNA catabolic process, 3'-5' exonucleolytic nonsense-mediated decay"/>
    <property type="evidence" value="ECO:0007669"/>
    <property type="project" value="TreeGrafter"/>
</dbReference>
<dbReference type="PANTHER" id="PTHR12131">
    <property type="entry name" value="ATP-DEPENDENT RNA AND DNA HELICASE"/>
    <property type="match status" value="1"/>
</dbReference>
<organism evidence="11 12">
    <name type="scientific">Leersia perrieri</name>
    <dbReference type="NCBI Taxonomy" id="77586"/>
    <lineage>
        <taxon>Eukaryota</taxon>
        <taxon>Viridiplantae</taxon>
        <taxon>Streptophyta</taxon>
        <taxon>Embryophyta</taxon>
        <taxon>Tracheophyta</taxon>
        <taxon>Spermatophyta</taxon>
        <taxon>Magnoliopsida</taxon>
        <taxon>Liliopsida</taxon>
        <taxon>Poales</taxon>
        <taxon>Poaceae</taxon>
        <taxon>BOP clade</taxon>
        <taxon>Oryzoideae</taxon>
        <taxon>Oryzeae</taxon>
        <taxon>Oryzinae</taxon>
        <taxon>Leersia</taxon>
    </lineage>
</organism>
<dbReference type="GO" id="GO:0005524">
    <property type="term" value="F:ATP binding"/>
    <property type="evidence" value="ECO:0007669"/>
    <property type="project" value="UniProtKB-KW"/>
</dbReference>
<dbReference type="InterPro" id="IPR001650">
    <property type="entry name" value="Helicase_C-like"/>
</dbReference>
<dbReference type="Gene3D" id="3.40.50.300">
    <property type="entry name" value="P-loop containing nucleotide triphosphate hydrolases"/>
    <property type="match status" value="2"/>
</dbReference>
<dbReference type="GO" id="GO:0003723">
    <property type="term" value="F:RNA binding"/>
    <property type="evidence" value="ECO:0007669"/>
    <property type="project" value="UniProtKB-KW"/>
</dbReference>
<evidence type="ECO:0000256" key="8">
    <source>
        <dbReference type="SAM" id="MobiDB-lite"/>
    </source>
</evidence>
<dbReference type="GO" id="GO:0004386">
    <property type="term" value="F:helicase activity"/>
    <property type="evidence" value="ECO:0007669"/>
    <property type="project" value="UniProtKB-KW"/>
</dbReference>
<reference evidence="11" key="3">
    <citation type="submission" date="2015-04" db="UniProtKB">
        <authorList>
            <consortium name="EnsemblPlants"/>
        </authorList>
    </citation>
    <scope>IDENTIFICATION</scope>
</reference>
<evidence type="ECO:0000256" key="2">
    <source>
        <dbReference type="ARBA" id="ARBA00022490"/>
    </source>
</evidence>
<reference evidence="12" key="2">
    <citation type="submission" date="2013-12" db="EMBL/GenBank/DDBJ databases">
        <authorList>
            <person name="Yu Y."/>
            <person name="Lee S."/>
            <person name="de Baynast K."/>
            <person name="Wissotski M."/>
            <person name="Liu L."/>
            <person name="Talag J."/>
            <person name="Goicoechea J."/>
            <person name="Angelova A."/>
            <person name="Jetty R."/>
            <person name="Kudrna D."/>
            <person name="Golser W."/>
            <person name="Rivera L."/>
            <person name="Zhang J."/>
            <person name="Wing R."/>
        </authorList>
    </citation>
    <scope>NUCLEOTIDE SEQUENCE</scope>
</reference>
<keyword evidence="4" id="KW-0378">Hydrolase</keyword>
<dbReference type="SUPFAM" id="SSF52540">
    <property type="entry name" value="P-loop containing nucleoside triphosphate hydrolases"/>
    <property type="match status" value="1"/>
</dbReference>
<keyword evidence="7" id="KW-0694">RNA-binding</keyword>
<evidence type="ECO:0000256" key="3">
    <source>
        <dbReference type="ARBA" id="ARBA00022741"/>
    </source>
</evidence>
<dbReference type="PROSITE" id="PS51192">
    <property type="entry name" value="HELICASE_ATP_BIND_1"/>
    <property type="match status" value="1"/>
</dbReference>
<keyword evidence="12" id="KW-1185">Reference proteome</keyword>
<dbReference type="FunFam" id="3.40.50.300:FF:001047">
    <property type="entry name" value="DExH-box ATP-dependent RNA helicase DExH11"/>
    <property type="match status" value="1"/>
</dbReference>
<dbReference type="InterPro" id="IPR048392">
    <property type="entry name" value="MTR4-like_stalk"/>
</dbReference>
<proteinExistence type="predicted"/>
<evidence type="ECO:0000259" key="10">
    <source>
        <dbReference type="PROSITE" id="PS51194"/>
    </source>
</evidence>
<evidence type="ECO:0008006" key="13">
    <source>
        <dbReference type="Google" id="ProtNLM"/>
    </source>
</evidence>
<dbReference type="InterPro" id="IPR050699">
    <property type="entry name" value="RNA-DNA_Helicase"/>
</dbReference>
<dbReference type="CDD" id="cd18795">
    <property type="entry name" value="SF2_C_Ski2"/>
    <property type="match status" value="1"/>
</dbReference>
<accession>A0A0D9VCG0</accession>
<evidence type="ECO:0000259" key="9">
    <source>
        <dbReference type="PROSITE" id="PS51192"/>
    </source>
</evidence>
<dbReference type="InterPro" id="IPR027417">
    <property type="entry name" value="P-loop_NTPase"/>
</dbReference>
<reference evidence="11 12" key="1">
    <citation type="submission" date="2012-08" db="EMBL/GenBank/DDBJ databases">
        <title>Oryza genome evolution.</title>
        <authorList>
            <person name="Wing R.A."/>
        </authorList>
    </citation>
    <scope>NUCLEOTIDE SEQUENCE</scope>
</reference>
<dbReference type="PANTHER" id="PTHR12131:SF24">
    <property type="entry name" value="DEXH-BOX ATP-DEPENDENT RNA HELICASE DEXH11"/>
    <property type="match status" value="1"/>
</dbReference>
<dbReference type="InterPro" id="IPR014001">
    <property type="entry name" value="Helicase_ATP-bd"/>
</dbReference>
<dbReference type="GO" id="GO:0055087">
    <property type="term" value="C:Ski complex"/>
    <property type="evidence" value="ECO:0007669"/>
    <property type="project" value="TreeGrafter"/>
</dbReference>
<evidence type="ECO:0000256" key="4">
    <source>
        <dbReference type="ARBA" id="ARBA00022801"/>
    </source>
</evidence>
<dbReference type="Gene3D" id="1.10.3380.30">
    <property type="match status" value="2"/>
</dbReference>
<evidence type="ECO:0000256" key="1">
    <source>
        <dbReference type="ARBA" id="ARBA00004496"/>
    </source>
</evidence>
<comment type="subcellular location">
    <subcellularLocation>
        <location evidence="1">Cytoplasm</location>
    </subcellularLocation>
</comment>
<dbReference type="Gramene" id="LPERR02G04020.1">
    <property type="protein sequence ID" value="LPERR02G04020.1"/>
    <property type="gene ID" value="LPERR02G04020"/>
</dbReference>
<sequence>MGDLTTTSPASEVPFRIRFSGHGGHLRLDPTPNPPSPIPDFVLPPAFPPETPGSVKEYLEANYLNPELYLPSAADGAARVWDLDWFDMARPPLEPSAPRTMLAPAWVPPFRRRRPPLSSAAPEETQVWDPESVQMDMSDVFDSGTGGITPRMPGPAKDFVRGSVNSRPFRPGGLRDDAAGAAALEKAFPEGARSGDWVRELMSGGPAQVNPPGFRKGLDLGNLKEYRSQWKCYKDGESVDEQPASSSNDTMDMYSVQFDDLFKIAWEEDADNKVSREDDVQQPVGDEESNDVDKQNIDKLQDASESVENLDIEKQKDSARGDVSEAQTDLDQMLSSSVKDTSKDSSGSGDDSLAKEGKVWALVGGDEDIVTNFYKLVPDMAIEFPFELDKFQKEAIYYLEKGESVFVAAHTSAGKTVVAEYAFALATKHCTRAVYTAPIKTISNQKYRDFCGKFDVGLLTGDVSIRPEATCLIMTTEILRSMLYRGADIIRDIEWVIFDEVHYVNDAERGVVWEEVIIMLPKHINIVLLSATVPNTVEFADWIGRTKQKKIRVTSTNKRPVPLEHCLFYSGEVFKICEKDAFLTQGYREAKEAFKKKNSNKLGMKSGSKAGTPAVRAGRNPDASSRGKDQKNPKHHQANSAAAAAQQSTSGSRRSESSFWMPLINNLLKKSLVPVVIFCFSKNRCDRSAESMFGADLTSNSEKSEICLFCDKAFSRLKGSDRNLPQVVGIQSLLRRGIGVHHAGLLPIVKEVVEMLFCRGVIKVLFSTETFAMGVNAPARTVVFDSLKKFDGKEHRKLLPGEYIQMAGRAGRRGLDNIGTVIVMCRDEIPEESDLKNLIVGKPTRLESQFRLTYTMILHLLRVEELKVEDMLKRSFAEFHAQKNLPEKEKLLLQMLRQPTKTIECIKGEPAIEEYYEMALEAEAHREFITEAIMQLPSCQQFLTPGRLVVVKSKSDDDHLLGVIVKNPSAALKQYVVLVLTGDCTSSALAPDSSNQSEKEPGDFKQGYFVIPKGKRGMEDEYFSSVSTRKGSGVINIKLPYKGDASGMGYEVRAIENKEIMSICTSKIKIDQVRLLEDPNKTVYSKTVQMLIKEQPDGNKYPAALDAIKDLKMKDMLLVENYHAYQRLLQKMSENKCHGCIKLKEHIALMKDQKVYKDQLNELKYQMSDEALQQMPEFQGRIDVLKEIHYIDSDLVVQLKGRVACEMNSGEELISTECLFENQLDDLEPEEAVAIMSALVFQQRNTSEPFLTPKLADARKRIYDTAIRLGQLQREFKVPVDPEEYARDNLKFGLVEVVYEWAKGTPFADICELTDVSEGLIVRTIVRLDETCREFRNAASIMGNSALYKKMETASNAIKRDIVFAASLYPSSPNSLVNLVCTSSSFFVTVGLCLASTLSKSVLEIGGGTATSEPEKPSVRRAKFSKSALNCGNLTGSTTASCSACLAPSSPATSFHLTFGFSDTIAEWIPAQSLARSESSPSPPPYLALLRSFPFASVAAGAAAAGAGAAAARREARISSARAM</sequence>
<feature type="compositionally biased region" description="Basic and acidic residues" evidence="8">
    <location>
        <begin position="311"/>
        <end position="323"/>
    </location>
</feature>
<dbReference type="SMART" id="SM00490">
    <property type="entry name" value="HELICc"/>
    <property type="match status" value="1"/>
</dbReference>
<dbReference type="InterPro" id="IPR025696">
    <property type="entry name" value="Beta-barrel_MTR4"/>
</dbReference>
<evidence type="ECO:0000313" key="11">
    <source>
        <dbReference type="EnsemblPlants" id="LPERR02G04020.1"/>
    </source>
</evidence>
<feature type="region of interest" description="Disordered" evidence="8">
    <location>
        <begin position="598"/>
        <end position="653"/>
    </location>
</feature>
<dbReference type="FunFam" id="3.40.50.300:FF:000354">
    <property type="entry name" value="ATP-dependent RNA helicase SKI2"/>
    <property type="match status" value="1"/>
</dbReference>
<protein>
    <recommendedName>
        <fullName evidence="13">Helicase ATP-binding domain-containing protein</fullName>
    </recommendedName>
</protein>
<evidence type="ECO:0000256" key="7">
    <source>
        <dbReference type="ARBA" id="ARBA00022884"/>
    </source>
</evidence>
<dbReference type="eggNOG" id="KOG0947">
    <property type="taxonomic scope" value="Eukaryota"/>
</dbReference>
<feature type="compositionally biased region" description="Low complexity" evidence="8">
    <location>
        <begin position="335"/>
        <end position="351"/>
    </location>
</feature>
<feature type="domain" description="Helicase ATP-binding" evidence="9">
    <location>
        <begin position="396"/>
        <end position="551"/>
    </location>
</feature>
<evidence type="ECO:0000256" key="6">
    <source>
        <dbReference type="ARBA" id="ARBA00022840"/>
    </source>
</evidence>
<evidence type="ECO:0000256" key="5">
    <source>
        <dbReference type="ARBA" id="ARBA00022806"/>
    </source>
</evidence>
<dbReference type="Proteomes" id="UP000032180">
    <property type="component" value="Chromosome 2"/>
</dbReference>
<dbReference type="Pfam" id="PF21408">
    <property type="entry name" value="MTR4-like_stalk"/>
    <property type="match status" value="1"/>
</dbReference>
<dbReference type="FunFam" id="1.10.3380.30:FF:000001">
    <property type="entry name" value="Ski2 ATP-dependent RNA helicase"/>
    <property type="match status" value="1"/>
</dbReference>
<dbReference type="Pfam" id="PF13234">
    <property type="entry name" value="MTR4_beta-barrel"/>
    <property type="match status" value="1"/>
</dbReference>
<dbReference type="Pfam" id="PF00270">
    <property type="entry name" value="DEAD"/>
    <property type="match status" value="1"/>
</dbReference>
<keyword evidence="5" id="KW-0347">Helicase</keyword>
<feature type="domain" description="Helicase C-terminal" evidence="10">
    <location>
        <begin position="667"/>
        <end position="864"/>
    </location>
</feature>
<dbReference type="PROSITE" id="PS51194">
    <property type="entry name" value="HELICASE_CTER"/>
    <property type="match status" value="1"/>
</dbReference>
<keyword evidence="6" id="KW-0067">ATP-binding</keyword>
<feature type="region of interest" description="Disordered" evidence="8">
    <location>
        <begin position="272"/>
        <end position="353"/>
    </location>
</feature>
<keyword evidence="2" id="KW-0963">Cytoplasm</keyword>
<dbReference type="SMART" id="SM00487">
    <property type="entry name" value="DEXDc"/>
    <property type="match status" value="1"/>
</dbReference>
<dbReference type="EnsemblPlants" id="LPERR02G04020.1">
    <property type="protein sequence ID" value="LPERR02G04020.1"/>
    <property type="gene ID" value="LPERR02G04020"/>
</dbReference>
<feature type="compositionally biased region" description="Basic and acidic residues" evidence="8">
    <location>
        <begin position="291"/>
        <end position="302"/>
    </location>
</feature>
<keyword evidence="3" id="KW-0547">Nucleotide-binding</keyword>
<dbReference type="SMART" id="SM01142">
    <property type="entry name" value="DSHCT"/>
    <property type="match status" value="1"/>
</dbReference>
<name>A0A0D9VCG0_9ORYZ</name>
<dbReference type="Pfam" id="PF00271">
    <property type="entry name" value="Helicase_C"/>
    <property type="match status" value="1"/>
</dbReference>
<dbReference type="FunFam" id="1.10.3380.30:FF:000010">
    <property type="entry name" value="DExH-box ATP-dependent RNA helicase DExH11"/>
    <property type="match status" value="1"/>
</dbReference>
<evidence type="ECO:0000313" key="12">
    <source>
        <dbReference type="Proteomes" id="UP000032180"/>
    </source>
</evidence>
<dbReference type="InterPro" id="IPR011545">
    <property type="entry name" value="DEAD/DEAH_box_helicase_dom"/>
</dbReference>
<feature type="compositionally biased region" description="Polar residues" evidence="8">
    <location>
        <begin position="325"/>
        <end position="334"/>
    </location>
</feature>
<dbReference type="GO" id="GO:0016787">
    <property type="term" value="F:hydrolase activity"/>
    <property type="evidence" value="ECO:0007669"/>
    <property type="project" value="UniProtKB-KW"/>
</dbReference>
<dbReference type="InterPro" id="IPR012961">
    <property type="entry name" value="Ski2/MTR4_C"/>
</dbReference>